<comment type="similarity">
    <text evidence="1">Belongs to the small GTPase superfamily. Ras family.</text>
</comment>
<evidence type="ECO:0000313" key="5">
    <source>
        <dbReference type="EMBL" id="GBP75743.1"/>
    </source>
</evidence>
<dbReference type="GO" id="GO:0003925">
    <property type="term" value="F:G protein activity"/>
    <property type="evidence" value="ECO:0007669"/>
    <property type="project" value="UniProtKB-EC"/>
</dbReference>
<name>A0A4C1YKW1_EUMVA</name>
<dbReference type="Proteomes" id="UP000299102">
    <property type="component" value="Unassembled WGS sequence"/>
</dbReference>
<proteinExistence type="inferred from homology"/>
<dbReference type="Pfam" id="PF00071">
    <property type="entry name" value="Ras"/>
    <property type="match status" value="2"/>
</dbReference>
<comment type="caution">
    <text evidence="5">The sequence shown here is derived from an EMBL/GenBank/DDBJ whole genome shotgun (WGS) entry which is preliminary data.</text>
</comment>
<gene>
    <name evidence="5" type="primary">RERG</name>
    <name evidence="5" type="ORF">EVAR_59385_1</name>
</gene>
<dbReference type="EC" id="3.6.5.2" evidence="2"/>
<dbReference type="SMART" id="SM00175">
    <property type="entry name" value="RAB"/>
    <property type="match status" value="1"/>
</dbReference>
<dbReference type="Gene3D" id="3.40.50.300">
    <property type="entry name" value="P-loop containing nucleotide triphosphate hydrolases"/>
    <property type="match status" value="2"/>
</dbReference>
<evidence type="ECO:0000256" key="4">
    <source>
        <dbReference type="ARBA" id="ARBA00048098"/>
    </source>
</evidence>
<evidence type="ECO:0000256" key="1">
    <source>
        <dbReference type="ARBA" id="ARBA00008344"/>
    </source>
</evidence>
<protein>
    <recommendedName>
        <fullName evidence="2">small monomeric GTPase</fullName>
        <ecNumber evidence="2">3.6.5.2</ecNumber>
    </recommendedName>
</protein>
<organism evidence="5 6">
    <name type="scientific">Eumeta variegata</name>
    <name type="common">Bagworm moth</name>
    <name type="synonym">Eumeta japonica</name>
    <dbReference type="NCBI Taxonomy" id="151549"/>
    <lineage>
        <taxon>Eukaryota</taxon>
        <taxon>Metazoa</taxon>
        <taxon>Ecdysozoa</taxon>
        <taxon>Arthropoda</taxon>
        <taxon>Hexapoda</taxon>
        <taxon>Insecta</taxon>
        <taxon>Pterygota</taxon>
        <taxon>Neoptera</taxon>
        <taxon>Endopterygota</taxon>
        <taxon>Lepidoptera</taxon>
        <taxon>Glossata</taxon>
        <taxon>Ditrysia</taxon>
        <taxon>Tineoidea</taxon>
        <taxon>Psychidae</taxon>
        <taxon>Oiketicinae</taxon>
        <taxon>Eumeta</taxon>
    </lineage>
</organism>
<evidence type="ECO:0000313" key="6">
    <source>
        <dbReference type="Proteomes" id="UP000299102"/>
    </source>
</evidence>
<dbReference type="STRING" id="151549.A0A4C1YKW1"/>
<dbReference type="SUPFAM" id="SSF52540">
    <property type="entry name" value="P-loop containing nucleoside triphosphate hydrolases"/>
    <property type="match status" value="1"/>
</dbReference>
<reference evidence="5 6" key="1">
    <citation type="journal article" date="2019" name="Commun. Biol.">
        <title>The bagworm genome reveals a unique fibroin gene that provides high tensile strength.</title>
        <authorList>
            <person name="Kono N."/>
            <person name="Nakamura H."/>
            <person name="Ohtoshi R."/>
            <person name="Tomita M."/>
            <person name="Numata K."/>
            <person name="Arakawa K."/>
        </authorList>
    </citation>
    <scope>NUCLEOTIDE SEQUENCE [LARGE SCALE GENOMIC DNA]</scope>
</reference>
<dbReference type="PANTHER" id="PTHR45704">
    <property type="entry name" value="RAS-LIKE FAMILY MEMBER 11"/>
    <property type="match status" value="1"/>
</dbReference>
<evidence type="ECO:0000256" key="3">
    <source>
        <dbReference type="ARBA" id="ARBA00022801"/>
    </source>
</evidence>
<accession>A0A4C1YKW1</accession>
<sequence length="230" mass="26883">MRGRGCKAALVVRFITRRFIGEYDPNLEKVYSFQTEIDNEIVHFEILDSAGEPHGIDQLTFRDEAPPKTTVYHWFSDFNRGQSMLTDEFKEGRPKSVVENEYGNLESNIRWAEAFILMYSVTDKCSFDECHRLKFLINYNKRRRRLASADWVLEVPVVLVGNKTDQYGDRMVSTEEGQRRSKEIGCVCFHEISVRESIDQKIIFEILQNLPSETNSTLQEVECSPFDYRK</sequence>
<dbReference type="SMART" id="SM00173">
    <property type="entry name" value="RAS"/>
    <property type="match status" value="1"/>
</dbReference>
<dbReference type="InterPro" id="IPR027417">
    <property type="entry name" value="P-loop_NTPase"/>
</dbReference>
<dbReference type="PROSITE" id="PS51419">
    <property type="entry name" value="RAB"/>
    <property type="match status" value="1"/>
</dbReference>
<dbReference type="PROSITE" id="PS51421">
    <property type="entry name" value="RAS"/>
    <property type="match status" value="1"/>
</dbReference>
<keyword evidence="6" id="KW-1185">Reference proteome</keyword>
<dbReference type="AlphaFoldDB" id="A0A4C1YKW1"/>
<dbReference type="InterPro" id="IPR001806">
    <property type="entry name" value="Small_GTPase"/>
</dbReference>
<dbReference type="InterPro" id="IPR051065">
    <property type="entry name" value="Ras-related_GTPase"/>
</dbReference>
<keyword evidence="3" id="KW-0378">Hydrolase</keyword>
<dbReference type="EMBL" id="BGZK01001260">
    <property type="protein sequence ID" value="GBP75743.1"/>
    <property type="molecule type" value="Genomic_DNA"/>
</dbReference>
<evidence type="ECO:0000256" key="2">
    <source>
        <dbReference type="ARBA" id="ARBA00011984"/>
    </source>
</evidence>
<dbReference type="OrthoDB" id="18798at2759"/>
<comment type="catalytic activity">
    <reaction evidence="4">
        <text>GTP + H2O = GDP + phosphate + H(+)</text>
        <dbReference type="Rhea" id="RHEA:19669"/>
        <dbReference type="ChEBI" id="CHEBI:15377"/>
        <dbReference type="ChEBI" id="CHEBI:15378"/>
        <dbReference type="ChEBI" id="CHEBI:37565"/>
        <dbReference type="ChEBI" id="CHEBI:43474"/>
        <dbReference type="ChEBI" id="CHEBI:58189"/>
        <dbReference type="EC" id="3.6.5.2"/>
    </reaction>
</comment>
<dbReference type="GO" id="GO:0005525">
    <property type="term" value="F:GTP binding"/>
    <property type="evidence" value="ECO:0007669"/>
    <property type="project" value="InterPro"/>
</dbReference>